<dbReference type="RefSeq" id="WP_039284633.1">
    <property type="nucleotide sequence ID" value="NZ_JTDI01000003.1"/>
</dbReference>
<keyword evidence="3" id="KW-1185">Reference proteome</keyword>
<dbReference type="Proteomes" id="UP000031057">
    <property type="component" value="Unassembled WGS sequence"/>
</dbReference>
<protein>
    <submittedName>
        <fullName evidence="2">GNAT family acetyltransferase</fullName>
    </submittedName>
</protein>
<sequence length="195" mass="21842">MAITVRVLTGSEIGAALDDLATLRMTVFAEWPYLYDGDPAYEAEYLREFLEAPDGILVAACDGDRVVGAATASPMHAQKAEFRAPFEARGMDVSRLFYFGESVLLPGYRGQGIGHAFFDHREAQARKCGAQAATFAAVIRPADHPDRPADYVPLDAFWRKRGYEPVEGFVTMLDWKDHRDLAETSKPMQYWMRTL</sequence>
<dbReference type="Pfam" id="PF00583">
    <property type="entry name" value="Acetyltransf_1"/>
    <property type="match status" value="1"/>
</dbReference>
<dbReference type="EMBL" id="JTDI01000003">
    <property type="protein sequence ID" value="KHK91792.1"/>
    <property type="molecule type" value="Genomic_DNA"/>
</dbReference>
<feature type="domain" description="N-acetyltransferase" evidence="1">
    <location>
        <begin position="3"/>
        <end position="193"/>
    </location>
</feature>
<organism evidence="2 3">
    <name type="scientific">Novosphingobium malaysiense</name>
    <dbReference type="NCBI Taxonomy" id="1348853"/>
    <lineage>
        <taxon>Bacteria</taxon>
        <taxon>Pseudomonadati</taxon>
        <taxon>Pseudomonadota</taxon>
        <taxon>Alphaproteobacteria</taxon>
        <taxon>Sphingomonadales</taxon>
        <taxon>Sphingomonadaceae</taxon>
        <taxon>Novosphingobium</taxon>
    </lineage>
</organism>
<dbReference type="CDD" id="cd04301">
    <property type="entry name" value="NAT_SF"/>
    <property type="match status" value="1"/>
</dbReference>
<comment type="caution">
    <text evidence="2">The sequence shown here is derived from an EMBL/GenBank/DDBJ whole genome shotgun (WGS) entry which is preliminary data.</text>
</comment>
<dbReference type="AlphaFoldDB" id="A0A0B1ZRH1"/>
<gene>
    <name evidence="2" type="ORF">LK12_13650</name>
</gene>
<dbReference type="PROSITE" id="PS51186">
    <property type="entry name" value="GNAT"/>
    <property type="match status" value="1"/>
</dbReference>
<dbReference type="SUPFAM" id="SSF55729">
    <property type="entry name" value="Acyl-CoA N-acyltransferases (Nat)"/>
    <property type="match status" value="1"/>
</dbReference>
<evidence type="ECO:0000259" key="1">
    <source>
        <dbReference type="PROSITE" id="PS51186"/>
    </source>
</evidence>
<proteinExistence type="predicted"/>
<evidence type="ECO:0000313" key="3">
    <source>
        <dbReference type="Proteomes" id="UP000031057"/>
    </source>
</evidence>
<dbReference type="STRING" id="1348853.LK12_13650"/>
<dbReference type="Gene3D" id="3.40.630.30">
    <property type="match status" value="1"/>
</dbReference>
<dbReference type="OrthoDB" id="187903at2"/>
<dbReference type="InterPro" id="IPR000182">
    <property type="entry name" value="GNAT_dom"/>
</dbReference>
<accession>A0A0B1ZRH1</accession>
<dbReference type="GO" id="GO:0016747">
    <property type="term" value="F:acyltransferase activity, transferring groups other than amino-acyl groups"/>
    <property type="evidence" value="ECO:0007669"/>
    <property type="project" value="InterPro"/>
</dbReference>
<name>A0A0B1ZRH1_9SPHN</name>
<keyword evidence="2" id="KW-0808">Transferase</keyword>
<reference evidence="2 3" key="1">
    <citation type="submission" date="2014-10" db="EMBL/GenBank/DDBJ databases">
        <title>Genome sequence of Novosphingobium malaysiense MUSC 273(T).</title>
        <authorList>
            <person name="Lee L.-H."/>
        </authorList>
    </citation>
    <scope>NUCLEOTIDE SEQUENCE [LARGE SCALE GENOMIC DNA]</scope>
    <source>
        <strain evidence="2 3">MUSC 273</strain>
    </source>
</reference>
<evidence type="ECO:0000313" key="2">
    <source>
        <dbReference type="EMBL" id="KHK91792.1"/>
    </source>
</evidence>
<dbReference type="InterPro" id="IPR016181">
    <property type="entry name" value="Acyl_CoA_acyltransferase"/>
</dbReference>